<accession>A0A8J3VKF7</accession>
<dbReference type="AlphaFoldDB" id="A0A8J3VKF7"/>
<comment type="caution">
    <text evidence="3">The sequence shown here is derived from an EMBL/GenBank/DDBJ whole genome shotgun (WGS) entry which is preliminary data.</text>
</comment>
<dbReference type="Pfam" id="PF01636">
    <property type="entry name" value="APH"/>
    <property type="match status" value="2"/>
</dbReference>
<dbReference type="PANTHER" id="PTHR21064">
    <property type="entry name" value="AMINOGLYCOSIDE PHOSPHOTRANSFERASE DOMAIN-CONTAINING PROTEIN-RELATED"/>
    <property type="match status" value="1"/>
</dbReference>
<dbReference type="EMBL" id="BONY01000074">
    <property type="protein sequence ID" value="GIH09685.1"/>
    <property type="molecule type" value="Genomic_DNA"/>
</dbReference>
<keyword evidence="4" id="KW-1185">Reference proteome</keyword>
<dbReference type="SUPFAM" id="SSF56112">
    <property type="entry name" value="Protein kinase-like (PK-like)"/>
    <property type="match status" value="1"/>
</dbReference>
<dbReference type="PANTHER" id="PTHR21064:SF6">
    <property type="entry name" value="AMINOGLYCOSIDE PHOSPHOTRANSFERASE DOMAIN-CONTAINING PROTEIN"/>
    <property type="match status" value="1"/>
</dbReference>
<organism evidence="3 4">
    <name type="scientific">Rhizocola hellebori</name>
    <dbReference type="NCBI Taxonomy" id="1392758"/>
    <lineage>
        <taxon>Bacteria</taxon>
        <taxon>Bacillati</taxon>
        <taxon>Actinomycetota</taxon>
        <taxon>Actinomycetes</taxon>
        <taxon>Micromonosporales</taxon>
        <taxon>Micromonosporaceae</taxon>
        <taxon>Rhizocola</taxon>
    </lineage>
</organism>
<evidence type="ECO:0000313" key="3">
    <source>
        <dbReference type="EMBL" id="GIH09685.1"/>
    </source>
</evidence>
<dbReference type="InterPro" id="IPR002575">
    <property type="entry name" value="Aminoglycoside_PTrfase"/>
</dbReference>
<dbReference type="InterPro" id="IPR050249">
    <property type="entry name" value="Pseudomonas-type_ThrB"/>
</dbReference>
<dbReference type="RefSeq" id="WP_203913418.1">
    <property type="nucleotide sequence ID" value="NZ_BONY01000074.1"/>
</dbReference>
<sequence>MLPLSEIDALQRTVDEQWCSPVADAVAAAWALPPGAARWWRSSASHVFATSLGYLRFAPESCRSAADTRRVAGLVAAIAALGLPVAAPVACASGELAAAVPTRLGVMNAALLRRAPGAPIDSEELTPVLAGRWGATLARLHATPPPVPLAGAELVSDPALAHLPRDTGQFGLTHGDFELDNIAWEGGEPTIYDFDDAGLSWFAADIAFALRDLTGGTGRPTPEHHASYEAFLAGYREVRAFDDETLLPLFSRRLAALAARRAAAALDSPEPASLRMRLEGFIARQLEIAEQGV</sequence>
<name>A0A8J3VKF7_9ACTN</name>
<evidence type="ECO:0000313" key="4">
    <source>
        <dbReference type="Proteomes" id="UP000612899"/>
    </source>
</evidence>
<protein>
    <recommendedName>
        <fullName evidence="2">Aminoglycoside phosphotransferase domain-containing protein</fullName>
    </recommendedName>
</protein>
<feature type="domain" description="Aminoglycoside phosphotransferase" evidence="2">
    <location>
        <begin position="160"/>
        <end position="241"/>
    </location>
</feature>
<evidence type="ECO:0000259" key="2">
    <source>
        <dbReference type="Pfam" id="PF01636"/>
    </source>
</evidence>
<dbReference type="Proteomes" id="UP000612899">
    <property type="component" value="Unassembled WGS sequence"/>
</dbReference>
<feature type="domain" description="Aminoglycoside phosphotransferase" evidence="2">
    <location>
        <begin position="55"/>
        <end position="151"/>
    </location>
</feature>
<comment type="similarity">
    <text evidence="1">Belongs to the pseudomonas-type ThrB family.</text>
</comment>
<proteinExistence type="inferred from homology"/>
<evidence type="ECO:0000256" key="1">
    <source>
        <dbReference type="ARBA" id="ARBA00038240"/>
    </source>
</evidence>
<dbReference type="InterPro" id="IPR011009">
    <property type="entry name" value="Kinase-like_dom_sf"/>
</dbReference>
<reference evidence="3" key="1">
    <citation type="submission" date="2021-01" db="EMBL/GenBank/DDBJ databases">
        <title>Whole genome shotgun sequence of Rhizocola hellebori NBRC 109834.</title>
        <authorList>
            <person name="Komaki H."/>
            <person name="Tamura T."/>
        </authorList>
    </citation>
    <scope>NUCLEOTIDE SEQUENCE</scope>
    <source>
        <strain evidence="3">NBRC 109834</strain>
    </source>
</reference>
<dbReference type="GO" id="GO:0019202">
    <property type="term" value="F:amino acid kinase activity"/>
    <property type="evidence" value="ECO:0007669"/>
    <property type="project" value="TreeGrafter"/>
</dbReference>
<gene>
    <name evidence="3" type="ORF">Rhe02_77520</name>
</gene>
<dbReference type="Gene3D" id="3.90.1200.10">
    <property type="match status" value="1"/>
</dbReference>